<geneLocation type="plasmid" evidence="3">
    <name>pDSM3922.1</name>
</geneLocation>
<dbReference type="Proteomes" id="UP000829401">
    <property type="component" value="Plasmid pDSM3922.1"/>
</dbReference>
<keyword evidence="2" id="KW-0614">Plasmid</keyword>
<name>T0BUV4_ALIAG</name>
<evidence type="ECO:0000313" key="3">
    <source>
        <dbReference type="Proteomes" id="UP000829401"/>
    </source>
</evidence>
<dbReference type="AlphaFoldDB" id="T0BUV4"/>
<dbReference type="EMBL" id="CP080468">
    <property type="protein sequence ID" value="UNO51060.1"/>
    <property type="molecule type" value="Genomic_DNA"/>
</dbReference>
<evidence type="ECO:0000259" key="1">
    <source>
        <dbReference type="Pfam" id="PF19587"/>
    </source>
</evidence>
<dbReference type="PRINTS" id="PR00507">
    <property type="entry name" value="N12N6MTFRASE"/>
</dbReference>
<dbReference type="InterPro" id="IPR046076">
    <property type="entry name" value="DUF6094"/>
</dbReference>
<dbReference type="SUPFAM" id="SSF53335">
    <property type="entry name" value="S-adenosyl-L-methionine-dependent methyltransferases"/>
    <property type="match status" value="1"/>
</dbReference>
<keyword evidence="3" id="KW-1185">Reference proteome</keyword>
<dbReference type="eggNOG" id="COG0827">
    <property type="taxonomic scope" value="Bacteria"/>
</dbReference>
<accession>A0A9E6ZHZ0</accession>
<protein>
    <submittedName>
        <fullName evidence="2">DUF6094 domain-containing protein</fullName>
    </submittedName>
</protein>
<reference evidence="3" key="1">
    <citation type="journal article" date="2022" name="G3 (Bethesda)">
        <title>Unveiling the complete genome sequence of Alicyclobacillus acidoterrestris DSM 3922T, a taint-producing strain.</title>
        <authorList>
            <person name="Leonardo I.C."/>
            <person name="Barreto Crespo M.T."/>
            <person name="Gaspar F.B."/>
        </authorList>
    </citation>
    <scope>NUCLEOTIDE SEQUENCE [LARGE SCALE GENOMIC DNA]</scope>
    <source>
        <strain evidence="3">DSM 3922</strain>
    </source>
</reference>
<evidence type="ECO:0000313" key="2">
    <source>
        <dbReference type="EMBL" id="UNO51060.1"/>
    </source>
</evidence>
<dbReference type="InterPro" id="IPR029063">
    <property type="entry name" value="SAM-dependent_MTases_sf"/>
</dbReference>
<dbReference type="STRING" id="1356854.N007_04755"/>
<dbReference type="RefSeq" id="WP_021295998.1">
    <property type="nucleotide sequence ID" value="NZ_AURB01000122.1"/>
</dbReference>
<dbReference type="KEGG" id="aaco:K1I37_21015"/>
<dbReference type="Gene3D" id="3.40.50.150">
    <property type="entry name" value="Vaccinia Virus protein VP39"/>
    <property type="match status" value="1"/>
</dbReference>
<feature type="domain" description="DUF6094" evidence="1">
    <location>
        <begin position="4"/>
        <end position="184"/>
    </location>
</feature>
<dbReference type="OrthoDB" id="1843260at2"/>
<dbReference type="Pfam" id="PF19587">
    <property type="entry name" value="DUF6094"/>
    <property type="match status" value="1"/>
</dbReference>
<gene>
    <name evidence="2" type="ORF">K1I37_21015</name>
</gene>
<organism evidence="2 3">
    <name type="scientific">Alicyclobacillus acidoterrestris (strain ATCC 49025 / DSM 3922 / CIP 106132 / NCIMB 13137 / GD3B)</name>
    <dbReference type="NCBI Taxonomy" id="1356854"/>
    <lineage>
        <taxon>Bacteria</taxon>
        <taxon>Bacillati</taxon>
        <taxon>Bacillota</taxon>
        <taxon>Bacilli</taxon>
        <taxon>Bacillales</taxon>
        <taxon>Alicyclobacillaceae</taxon>
        <taxon>Alicyclobacillus</taxon>
    </lineage>
</organism>
<accession>T0BUV4</accession>
<proteinExistence type="predicted"/>
<sequence>MARYESDSRLGFYATPETMTEKIVKRLRFEGPARIFDPCCGKGIALQTVGKQAPVGTLTYGIELDRARATEATERLNFVVASPYEKARVDKASMSFLWLNPPYDNRGGQGGNESRIELSFLRDTAKYVAPGGVLVFIIPRTTLSKETVNALEHRYTNLAVYRFDDDEYQAYKQVVIFGVRREKPLQSTKMLTSKELEARRHLLAVGNDPTTQIPYLDNKDDRTWIIPTCDVSDDIEFRGDVRDEVELLRDLELSEGFKVAEHMLQGSVVDAKLQRPLLPYRRTHLATLIAAGALDGAVGIGEHRHMVIGTSRKVTHRDITYDEQGRETIVDTDEWVTIVRTIEPDGTIRDLQ</sequence>